<keyword evidence="8" id="KW-1185">Reference proteome</keyword>
<dbReference type="CDD" id="cd00610">
    <property type="entry name" value="OAT_like"/>
    <property type="match status" value="1"/>
</dbReference>
<dbReference type="Gene3D" id="3.90.1150.10">
    <property type="entry name" value="Aspartate Aminotransferase, domain 1"/>
    <property type="match status" value="1"/>
</dbReference>
<name>A0A9W6K1D5_9HYPH</name>
<dbReference type="Proteomes" id="UP001143330">
    <property type="component" value="Unassembled WGS sequence"/>
</dbReference>
<reference evidence="7" key="2">
    <citation type="submission" date="2023-01" db="EMBL/GenBank/DDBJ databases">
        <authorList>
            <person name="Sun Q."/>
            <person name="Evtushenko L."/>
        </authorList>
    </citation>
    <scope>NUCLEOTIDE SEQUENCE</scope>
    <source>
        <strain evidence="7">VKM B-2789</strain>
    </source>
</reference>
<dbReference type="InterPro" id="IPR015424">
    <property type="entry name" value="PyrdxlP-dep_Trfase"/>
</dbReference>
<gene>
    <name evidence="7" type="ORF">GCM10017653_42740</name>
</gene>
<dbReference type="InterPro" id="IPR015422">
    <property type="entry name" value="PyrdxlP-dep_Trfase_small"/>
</dbReference>
<evidence type="ECO:0000313" key="7">
    <source>
        <dbReference type="EMBL" id="GLK86204.1"/>
    </source>
</evidence>
<dbReference type="NCBIfam" id="NF004767">
    <property type="entry name" value="PRK06105.1"/>
    <property type="match status" value="1"/>
</dbReference>
<comment type="similarity">
    <text evidence="2 6">Belongs to the class-III pyridoxal-phosphate-dependent aminotransferase family.</text>
</comment>
<dbReference type="FunFam" id="3.40.640.10:FF:000014">
    <property type="entry name" value="Adenosylmethionine-8-amino-7-oxononanoate aminotransferase, probable"/>
    <property type="match status" value="1"/>
</dbReference>
<organism evidence="7 8">
    <name type="scientific">Ancylobacter defluvii</name>
    <dbReference type="NCBI Taxonomy" id="1282440"/>
    <lineage>
        <taxon>Bacteria</taxon>
        <taxon>Pseudomonadati</taxon>
        <taxon>Pseudomonadota</taxon>
        <taxon>Alphaproteobacteria</taxon>
        <taxon>Hyphomicrobiales</taxon>
        <taxon>Xanthobacteraceae</taxon>
        <taxon>Ancylobacter</taxon>
    </lineage>
</organism>
<dbReference type="EMBL" id="BSFM01000017">
    <property type="protein sequence ID" value="GLK86204.1"/>
    <property type="molecule type" value="Genomic_DNA"/>
</dbReference>
<evidence type="ECO:0000256" key="1">
    <source>
        <dbReference type="ARBA" id="ARBA00001933"/>
    </source>
</evidence>
<evidence type="ECO:0000256" key="6">
    <source>
        <dbReference type="RuleBase" id="RU003560"/>
    </source>
</evidence>
<dbReference type="GO" id="GO:0030170">
    <property type="term" value="F:pyridoxal phosphate binding"/>
    <property type="evidence" value="ECO:0007669"/>
    <property type="project" value="InterPro"/>
</dbReference>
<dbReference type="SUPFAM" id="SSF53383">
    <property type="entry name" value="PLP-dependent transferases"/>
    <property type="match status" value="1"/>
</dbReference>
<accession>A0A9W6K1D5</accession>
<keyword evidence="3 7" id="KW-0032">Aminotransferase</keyword>
<dbReference type="InterPro" id="IPR015421">
    <property type="entry name" value="PyrdxlP-dep_Trfase_major"/>
</dbReference>
<keyword evidence="4" id="KW-0808">Transferase</keyword>
<reference evidence="7" key="1">
    <citation type="journal article" date="2014" name="Int. J. Syst. Evol. Microbiol.">
        <title>Complete genome sequence of Corynebacterium casei LMG S-19264T (=DSM 44701T), isolated from a smear-ripened cheese.</title>
        <authorList>
            <consortium name="US DOE Joint Genome Institute (JGI-PGF)"/>
            <person name="Walter F."/>
            <person name="Albersmeier A."/>
            <person name="Kalinowski J."/>
            <person name="Ruckert C."/>
        </authorList>
    </citation>
    <scope>NUCLEOTIDE SEQUENCE</scope>
    <source>
        <strain evidence="7">VKM B-2789</strain>
    </source>
</reference>
<dbReference type="Pfam" id="PF00202">
    <property type="entry name" value="Aminotran_3"/>
    <property type="match status" value="1"/>
</dbReference>
<proteinExistence type="inferred from homology"/>
<evidence type="ECO:0000256" key="3">
    <source>
        <dbReference type="ARBA" id="ARBA00022576"/>
    </source>
</evidence>
<evidence type="ECO:0000313" key="8">
    <source>
        <dbReference type="Proteomes" id="UP001143330"/>
    </source>
</evidence>
<evidence type="ECO:0000256" key="2">
    <source>
        <dbReference type="ARBA" id="ARBA00008954"/>
    </source>
</evidence>
<dbReference type="GO" id="GO:0008483">
    <property type="term" value="F:transaminase activity"/>
    <property type="evidence" value="ECO:0007669"/>
    <property type="project" value="UniProtKB-KW"/>
</dbReference>
<sequence>MLDLDTPDSNYSLEEMDRNSLFHPLTSISQHMANGPQIMGKAKGVRLTDHKGKPILDCSGGLWCVNVGYGRPEIAEAAKQAILDLNYWHLFGSASNEATIRLSDRILGLFHDHAGADHLARVFYGTSGSDANDTNFKLVRYYANLRGTPEKKKIISRMGAYHGLTMAAAQLTGIPSYHKAWSLPDGEVFYTDCPHYYRFAAAGESEAAFCDRLIADLEALIAREGANTIGAFIAEPIMGTGGVLIPPAGYFERVQAVLDRHDILLIADEVITGFGRTGAWFATGLYTLKPDIVTLAKGLTSAYFPMSASVISERMWKVFEAGSAEFGPVMHGFTYSGHPVGAAIAMANLDIMEREGLVANSADTGAYLLAGLRERLAEHPYVGEVRGEGLMIGVEFTADRATRRPFQAGDAVHRLVASKAQENGLMVRALPFIEVVSFSPALSITKADCDEAIDLFAGTMADVTSQLAAKAGT</sequence>
<dbReference type="InterPro" id="IPR049704">
    <property type="entry name" value="Aminotrans_3_PPA_site"/>
</dbReference>
<dbReference type="Gene3D" id="3.40.640.10">
    <property type="entry name" value="Type I PLP-dependent aspartate aminotransferase-like (Major domain)"/>
    <property type="match status" value="1"/>
</dbReference>
<evidence type="ECO:0000256" key="4">
    <source>
        <dbReference type="ARBA" id="ARBA00022679"/>
    </source>
</evidence>
<evidence type="ECO:0000256" key="5">
    <source>
        <dbReference type="ARBA" id="ARBA00022898"/>
    </source>
</evidence>
<dbReference type="PANTHER" id="PTHR43094:SF1">
    <property type="entry name" value="AMINOTRANSFERASE CLASS-III"/>
    <property type="match status" value="1"/>
</dbReference>
<dbReference type="PANTHER" id="PTHR43094">
    <property type="entry name" value="AMINOTRANSFERASE"/>
    <property type="match status" value="1"/>
</dbReference>
<dbReference type="InterPro" id="IPR005814">
    <property type="entry name" value="Aminotrans_3"/>
</dbReference>
<dbReference type="PROSITE" id="PS00600">
    <property type="entry name" value="AA_TRANSFER_CLASS_3"/>
    <property type="match status" value="1"/>
</dbReference>
<dbReference type="RefSeq" id="WP_213360639.1">
    <property type="nucleotide sequence ID" value="NZ_BSFM01000017.1"/>
</dbReference>
<dbReference type="AlphaFoldDB" id="A0A9W6K1D5"/>
<comment type="cofactor">
    <cofactor evidence="1">
        <name>pyridoxal 5'-phosphate</name>
        <dbReference type="ChEBI" id="CHEBI:597326"/>
    </cofactor>
</comment>
<protein>
    <submittedName>
        <fullName evidence="7">Aspartate aminotransferase family protein</fullName>
    </submittedName>
</protein>
<keyword evidence="5 6" id="KW-0663">Pyridoxal phosphate</keyword>
<comment type="caution">
    <text evidence="7">The sequence shown here is derived from an EMBL/GenBank/DDBJ whole genome shotgun (WGS) entry which is preliminary data.</text>
</comment>